<feature type="region of interest" description="Disordered" evidence="1">
    <location>
        <begin position="52"/>
        <end position="130"/>
    </location>
</feature>
<feature type="compositionally biased region" description="Acidic residues" evidence="1">
    <location>
        <begin position="1"/>
        <end position="12"/>
    </location>
</feature>
<dbReference type="Proteomes" id="UP001321421">
    <property type="component" value="Chromosome"/>
</dbReference>
<organism evidence="2 3">
    <name type="scientific">Barrientosiimonas endolithica</name>
    <dbReference type="NCBI Taxonomy" id="1535208"/>
    <lineage>
        <taxon>Bacteria</taxon>
        <taxon>Bacillati</taxon>
        <taxon>Actinomycetota</taxon>
        <taxon>Actinomycetes</taxon>
        <taxon>Micrococcales</taxon>
        <taxon>Dermacoccaceae</taxon>
        <taxon>Barrientosiimonas</taxon>
    </lineage>
</organism>
<evidence type="ECO:0000313" key="3">
    <source>
        <dbReference type="Proteomes" id="UP001321421"/>
    </source>
</evidence>
<accession>A0ABM8H8F1</accession>
<sequence>MVVAADDADEQTDAAGVGVTHGPEDLVHRQRLVAHLRQTHPRVHRFLLGHALPSRSSRHPSHPSFALTRPARHARGDGARTSSPINLHVARGRPGILPDRTVLGQPAPGVRTFPVTPTANLPGLRNSAPG</sequence>
<gene>
    <name evidence="2" type="ORF">GCM10025872_08100</name>
</gene>
<evidence type="ECO:0000256" key="1">
    <source>
        <dbReference type="SAM" id="MobiDB-lite"/>
    </source>
</evidence>
<feature type="region of interest" description="Disordered" evidence="1">
    <location>
        <begin position="1"/>
        <end position="21"/>
    </location>
</feature>
<dbReference type="EMBL" id="AP027735">
    <property type="protein sequence ID" value="BDZ57153.1"/>
    <property type="molecule type" value="Genomic_DNA"/>
</dbReference>
<keyword evidence="3" id="KW-1185">Reference proteome</keyword>
<proteinExistence type="predicted"/>
<name>A0ABM8H8F1_9MICO</name>
<evidence type="ECO:0000313" key="2">
    <source>
        <dbReference type="EMBL" id="BDZ57153.1"/>
    </source>
</evidence>
<reference evidence="3" key="1">
    <citation type="journal article" date="2019" name="Int. J. Syst. Evol. Microbiol.">
        <title>The Global Catalogue of Microorganisms (GCM) 10K type strain sequencing project: providing services to taxonomists for standard genome sequencing and annotation.</title>
        <authorList>
            <consortium name="The Broad Institute Genomics Platform"/>
            <consortium name="The Broad Institute Genome Sequencing Center for Infectious Disease"/>
            <person name="Wu L."/>
            <person name="Ma J."/>
        </authorList>
    </citation>
    <scope>NUCLEOTIDE SEQUENCE [LARGE SCALE GENOMIC DNA]</scope>
    <source>
        <strain evidence="3">NBRC 110608</strain>
    </source>
</reference>
<protein>
    <submittedName>
        <fullName evidence="2">Uncharacterized protein</fullName>
    </submittedName>
</protein>